<dbReference type="AlphaFoldDB" id="A0A1G9X2F6"/>
<evidence type="ECO:0000313" key="3">
    <source>
        <dbReference type="Proteomes" id="UP000183376"/>
    </source>
</evidence>
<evidence type="ECO:0008006" key="4">
    <source>
        <dbReference type="Google" id="ProtNLM"/>
    </source>
</evidence>
<dbReference type="PROSITE" id="PS51257">
    <property type="entry name" value="PROKAR_LIPOPROTEIN"/>
    <property type="match status" value="1"/>
</dbReference>
<dbReference type="RefSeq" id="WP_231950871.1">
    <property type="nucleotide sequence ID" value="NZ_JOEF01000016.1"/>
</dbReference>
<name>A0A1G9X2F6_ALLAB</name>
<accession>A0A1G9X2F6</accession>
<proteinExistence type="predicted"/>
<keyword evidence="1" id="KW-0732">Signal</keyword>
<keyword evidence="3" id="KW-1185">Reference proteome</keyword>
<sequence length="195" mass="21072">MNVRHLSGAIITLVMAAVAAAGCTNTHIGTAVPQPIPSTTTSSADRPRELKIDGFKSCELLSEAQQAELQINQPPHQREDPIFNSDTCNFNNHTTSTTLGLYVMLKHDVSHFAPGNVNGVARAVRILGFPGFEVRPEVDEPPLQQCAVNIGVSTGQVLRSQYITLGEKHALPQEEVCRRATRGLELALGNILAKK</sequence>
<gene>
    <name evidence="2" type="ORF">SAMN04489726_3950</name>
</gene>
<feature type="signal peptide" evidence="1">
    <location>
        <begin position="1"/>
        <end position="21"/>
    </location>
</feature>
<dbReference type="Pfam" id="PF12079">
    <property type="entry name" value="DUF3558"/>
    <property type="match status" value="1"/>
</dbReference>
<protein>
    <recommendedName>
        <fullName evidence="4">DUF3558 domain-containing protein</fullName>
    </recommendedName>
</protein>
<organism evidence="2 3">
    <name type="scientific">Allokutzneria albata</name>
    <name type="common">Kibdelosporangium albatum</name>
    <dbReference type="NCBI Taxonomy" id="211114"/>
    <lineage>
        <taxon>Bacteria</taxon>
        <taxon>Bacillati</taxon>
        <taxon>Actinomycetota</taxon>
        <taxon>Actinomycetes</taxon>
        <taxon>Pseudonocardiales</taxon>
        <taxon>Pseudonocardiaceae</taxon>
        <taxon>Allokutzneria</taxon>
    </lineage>
</organism>
<dbReference type="InterPro" id="IPR024520">
    <property type="entry name" value="DUF3558"/>
</dbReference>
<evidence type="ECO:0000313" key="2">
    <source>
        <dbReference type="EMBL" id="SDM90888.1"/>
    </source>
</evidence>
<dbReference type="STRING" id="211114.SAMN04489726_3950"/>
<feature type="chain" id="PRO_5039582018" description="DUF3558 domain-containing protein" evidence="1">
    <location>
        <begin position="22"/>
        <end position="195"/>
    </location>
</feature>
<reference evidence="2 3" key="1">
    <citation type="submission" date="2016-10" db="EMBL/GenBank/DDBJ databases">
        <authorList>
            <person name="de Groot N.N."/>
        </authorList>
    </citation>
    <scope>NUCLEOTIDE SEQUENCE [LARGE SCALE GENOMIC DNA]</scope>
    <source>
        <strain evidence="2 3">DSM 44149</strain>
    </source>
</reference>
<dbReference type="EMBL" id="LT629701">
    <property type="protein sequence ID" value="SDM90888.1"/>
    <property type="molecule type" value="Genomic_DNA"/>
</dbReference>
<dbReference type="Proteomes" id="UP000183376">
    <property type="component" value="Chromosome I"/>
</dbReference>
<evidence type="ECO:0000256" key="1">
    <source>
        <dbReference type="SAM" id="SignalP"/>
    </source>
</evidence>